<dbReference type="InterPro" id="IPR036467">
    <property type="entry name" value="LS/RS_sf"/>
</dbReference>
<dbReference type="GO" id="GO:0000906">
    <property type="term" value="F:6,7-dimethyl-8-ribityllumazine synthase activity"/>
    <property type="evidence" value="ECO:0007669"/>
    <property type="project" value="UniProtKB-EC"/>
</dbReference>
<dbReference type="EC" id="2.5.1.78" evidence="3"/>
<dbReference type="GO" id="GO:0009349">
    <property type="term" value="C:riboflavin synthase complex"/>
    <property type="evidence" value="ECO:0007669"/>
    <property type="project" value="InterPro"/>
</dbReference>
<evidence type="ECO:0000256" key="2">
    <source>
        <dbReference type="ARBA" id="ARBA00007424"/>
    </source>
</evidence>
<dbReference type="PANTHER" id="PTHR21058">
    <property type="entry name" value="6,7-DIMETHYL-8-RIBITYLLUMAZINE SYNTHASE DMRL SYNTHASE LUMAZINE SYNTHASE"/>
    <property type="match status" value="1"/>
</dbReference>
<accession>A0A450T8I9</accession>
<gene>
    <name evidence="7" type="ORF">BECKFW1821C_GA0114237_100370</name>
</gene>
<dbReference type="SUPFAM" id="SSF52121">
    <property type="entry name" value="Lumazine synthase"/>
    <property type="match status" value="1"/>
</dbReference>
<name>A0A450T8I9_9GAMM</name>
<dbReference type="AlphaFoldDB" id="A0A450T8I9"/>
<dbReference type="Gene3D" id="3.40.50.960">
    <property type="entry name" value="Lumazine/riboflavin synthase"/>
    <property type="match status" value="1"/>
</dbReference>
<evidence type="ECO:0000256" key="1">
    <source>
        <dbReference type="ARBA" id="ARBA00004917"/>
    </source>
</evidence>
<dbReference type="InterPro" id="IPR002180">
    <property type="entry name" value="LS/RS"/>
</dbReference>
<dbReference type="InterPro" id="IPR034964">
    <property type="entry name" value="LS"/>
</dbReference>
<reference evidence="7" key="1">
    <citation type="submission" date="2019-02" db="EMBL/GenBank/DDBJ databases">
        <authorList>
            <person name="Gruber-Vodicka R. H."/>
            <person name="Seah K. B. B."/>
        </authorList>
    </citation>
    <scope>NUCLEOTIDE SEQUENCE</scope>
    <source>
        <strain evidence="7">BECK_BZ131</strain>
    </source>
</reference>
<evidence type="ECO:0000256" key="4">
    <source>
        <dbReference type="ARBA" id="ARBA00022619"/>
    </source>
</evidence>
<dbReference type="PANTHER" id="PTHR21058:SF0">
    <property type="entry name" value="6,7-DIMETHYL-8-RIBITYLLUMAZINE SYNTHASE"/>
    <property type="match status" value="1"/>
</dbReference>
<keyword evidence="4" id="KW-0686">Riboflavin biosynthesis</keyword>
<evidence type="ECO:0000313" key="7">
    <source>
        <dbReference type="EMBL" id="VFJ63005.1"/>
    </source>
</evidence>
<organism evidence="7">
    <name type="scientific">Candidatus Kentrum sp. FW</name>
    <dbReference type="NCBI Taxonomy" id="2126338"/>
    <lineage>
        <taxon>Bacteria</taxon>
        <taxon>Pseudomonadati</taxon>
        <taxon>Pseudomonadota</taxon>
        <taxon>Gammaproteobacteria</taxon>
        <taxon>Candidatus Kentrum</taxon>
    </lineage>
</organism>
<comment type="similarity">
    <text evidence="2">Belongs to the DMRL synthase family.</text>
</comment>
<proteinExistence type="inferred from homology"/>
<evidence type="ECO:0000256" key="5">
    <source>
        <dbReference type="ARBA" id="ARBA00022679"/>
    </source>
</evidence>
<sequence>MFVCRETLSALTHKGHDMKANIAVVIGSYHKEEGQQMLDEVRDFARQKRIGITEERWVHGSLEQPLVLKQLLSDSRVDGAVALGIIERGETKHGLVMAHAVMDAIIRLQLEYMKPIGVGIIGPEIFPSQISSRVKPHALSAIEAVVEILEHEKA</sequence>
<evidence type="ECO:0000256" key="3">
    <source>
        <dbReference type="ARBA" id="ARBA00012664"/>
    </source>
</evidence>
<dbReference type="GO" id="GO:0009231">
    <property type="term" value="P:riboflavin biosynthetic process"/>
    <property type="evidence" value="ECO:0007669"/>
    <property type="project" value="UniProtKB-UniPathway"/>
</dbReference>
<keyword evidence="5" id="KW-0808">Transferase</keyword>
<evidence type="ECO:0000256" key="6">
    <source>
        <dbReference type="ARBA" id="ARBA00048785"/>
    </source>
</evidence>
<dbReference type="UniPathway" id="UPA00275">
    <property type="reaction ID" value="UER00404"/>
</dbReference>
<comment type="pathway">
    <text evidence="1">Cofactor biosynthesis; riboflavin biosynthesis; riboflavin from 2-hydroxy-3-oxobutyl phosphate and 5-amino-6-(D-ribitylamino)uracil: step 1/2.</text>
</comment>
<dbReference type="Pfam" id="PF00885">
    <property type="entry name" value="DMRL_synthase"/>
    <property type="match status" value="1"/>
</dbReference>
<comment type="catalytic activity">
    <reaction evidence="6">
        <text>(2S)-2-hydroxy-3-oxobutyl phosphate + 5-amino-6-(D-ribitylamino)uracil = 6,7-dimethyl-8-(1-D-ribityl)lumazine + phosphate + 2 H2O + H(+)</text>
        <dbReference type="Rhea" id="RHEA:26152"/>
        <dbReference type="ChEBI" id="CHEBI:15377"/>
        <dbReference type="ChEBI" id="CHEBI:15378"/>
        <dbReference type="ChEBI" id="CHEBI:15934"/>
        <dbReference type="ChEBI" id="CHEBI:43474"/>
        <dbReference type="ChEBI" id="CHEBI:58201"/>
        <dbReference type="ChEBI" id="CHEBI:58830"/>
        <dbReference type="EC" id="2.5.1.78"/>
    </reaction>
</comment>
<dbReference type="EMBL" id="CAADFE010000003">
    <property type="protein sequence ID" value="VFJ63005.1"/>
    <property type="molecule type" value="Genomic_DNA"/>
</dbReference>
<protein>
    <recommendedName>
        <fullName evidence="3">6,7-dimethyl-8-ribityllumazine synthase</fullName>
        <ecNumber evidence="3">2.5.1.78</ecNumber>
    </recommendedName>
</protein>